<accession>A0ACC0ME52</accession>
<proteinExistence type="predicted"/>
<protein>
    <submittedName>
        <fullName evidence="1">Uncharacterized protein</fullName>
    </submittedName>
</protein>
<keyword evidence="2" id="KW-1185">Reference proteome</keyword>
<dbReference type="EMBL" id="CM046396">
    <property type="protein sequence ID" value="KAI8539130.1"/>
    <property type="molecule type" value="Genomic_DNA"/>
</dbReference>
<gene>
    <name evidence="1" type="ORF">RHMOL_Rhmol09G0157100</name>
</gene>
<organism evidence="1 2">
    <name type="scientific">Rhododendron molle</name>
    <name type="common">Chinese azalea</name>
    <name type="synonym">Azalea mollis</name>
    <dbReference type="NCBI Taxonomy" id="49168"/>
    <lineage>
        <taxon>Eukaryota</taxon>
        <taxon>Viridiplantae</taxon>
        <taxon>Streptophyta</taxon>
        <taxon>Embryophyta</taxon>
        <taxon>Tracheophyta</taxon>
        <taxon>Spermatophyta</taxon>
        <taxon>Magnoliopsida</taxon>
        <taxon>eudicotyledons</taxon>
        <taxon>Gunneridae</taxon>
        <taxon>Pentapetalae</taxon>
        <taxon>asterids</taxon>
        <taxon>Ericales</taxon>
        <taxon>Ericaceae</taxon>
        <taxon>Ericoideae</taxon>
        <taxon>Rhodoreae</taxon>
        <taxon>Rhododendron</taxon>
    </lineage>
</organism>
<comment type="caution">
    <text evidence="1">The sequence shown here is derived from an EMBL/GenBank/DDBJ whole genome shotgun (WGS) entry which is preliminary data.</text>
</comment>
<reference evidence="1" key="1">
    <citation type="submission" date="2022-02" db="EMBL/GenBank/DDBJ databases">
        <title>Plant Genome Project.</title>
        <authorList>
            <person name="Zhang R.-G."/>
        </authorList>
    </citation>
    <scope>NUCLEOTIDE SEQUENCE</scope>
    <source>
        <strain evidence="1">AT1</strain>
    </source>
</reference>
<sequence>MFFNYNFAHRQLRYISPPDLEMAGRQRLPRHREEFHGFREAPRPALHRGPGPFPIHPAALEEELEIQHRDMQKILSENRHVMDENVILQREVAAAKDEFRRLDQVIPKLRADREAQVRELIDRGLKLEAELRDVEPLRMEVLQLRAEAQNLNALRHDLSAQVQTLTKDINRAKAEHKQVDSLKADVDGLHKELMEARRAFEYEKKSNEEQVAQKQAMEKNLVSMAREIEKLRTEHLSVDRRSRGLGAGGYGMSNGSPEMRYAGGAYGNMYGGGAWGPYDKHGPARR</sequence>
<evidence type="ECO:0000313" key="2">
    <source>
        <dbReference type="Proteomes" id="UP001062846"/>
    </source>
</evidence>
<evidence type="ECO:0000313" key="1">
    <source>
        <dbReference type="EMBL" id="KAI8539130.1"/>
    </source>
</evidence>
<dbReference type="Proteomes" id="UP001062846">
    <property type="component" value="Chromosome 9"/>
</dbReference>
<name>A0ACC0ME52_RHOML</name>